<dbReference type="InterPro" id="IPR006016">
    <property type="entry name" value="UspA"/>
</dbReference>
<reference evidence="2" key="1">
    <citation type="submission" date="2016-01" db="EMBL/GenBank/DDBJ databases">
        <title>Reference transcriptome for the parasite Schistocephalus solidus: insights into the molecular evolution of parasitism.</title>
        <authorList>
            <person name="Hebert F.O."/>
            <person name="Grambauer S."/>
            <person name="Barber I."/>
            <person name="Landry C.R."/>
            <person name="Aubin-Horth N."/>
        </authorList>
    </citation>
    <scope>NUCLEOTIDE SEQUENCE</scope>
</reference>
<evidence type="ECO:0000259" key="1">
    <source>
        <dbReference type="Pfam" id="PF00582"/>
    </source>
</evidence>
<evidence type="ECO:0000313" key="2">
    <source>
        <dbReference type="EMBL" id="JAP47002.1"/>
    </source>
</evidence>
<protein>
    <submittedName>
        <fullName evidence="2">Universal stress protein Sll1388</fullName>
    </submittedName>
</protein>
<dbReference type="InterPro" id="IPR006015">
    <property type="entry name" value="Universal_stress_UspA"/>
</dbReference>
<dbReference type="PRINTS" id="PR01438">
    <property type="entry name" value="UNVRSLSTRESS"/>
</dbReference>
<proteinExistence type="predicted"/>
<name>A0A0X3PFS2_SCHSO</name>
<dbReference type="AlphaFoldDB" id="A0A0X3PFS2"/>
<feature type="domain" description="UspA" evidence="1">
    <location>
        <begin position="59"/>
        <end position="207"/>
    </location>
</feature>
<accession>A0A0X3PFS2</accession>
<dbReference type="PANTHER" id="PTHR46989">
    <property type="entry name" value="USP DOMAIN-CONTAINING PROTEIN"/>
    <property type="match status" value="1"/>
</dbReference>
<dbReference type="PANTHER" id="PTHR46989:SF3">
    <property type="entry name" value="USPA DOMAIN-CONTAINING PROTEIN"/>
    <property type="match status" value="1"/>
</dbReference>
<dbReference type="SUPFAM" id="SSF52402">
    <property type="entry name" value="Adenine nucleotide alpha hydrolases-like"/>
    <property type="match status" value="1"/>
</dbReference>
<gene>
    <name evidence="2" type="ORF">TR112262</name>
</gene>
<dbReference type="EMBL" id="GEEE01016223">
    <property type="protein sequence ID" value="JAP47002.1"/>
    <property type="molecule type" value="Transcribed_RNA"/>
</dbReference>
<organism evidence="2">
    <name type="scientific">Schistocephalus solidus</name>
    <name type="common">Tapeworm</name>
    <dbReference type="NCBI Taxonomy" id="70667"/>
    <lineage>
        <taxon>Eukaryota</taxon>
        <taxon>Metazoa</taxon>
        <taxon>Spiralia</taxon>
        <taxon>Lophotrochozoa</taxon>
        <taxon>Platyhelminthes</taxon>
        <taxon>Cestoda</taxon>
        <taxon>Eucestoda</taxon>
        <taxon>Diphyllobothriidea</taxon>
        <taxon>Diphyllobothriidae</taxon>
        <taxon>Schistocephalus</taxon>
    </lineage>
</organism>
<sequence>RIRVPAGMGQYQSADRFPDTPFQICPHKDHILANRTRGVLPPFHKKNMQPLLDVSQAARNVLLPVNLTEHSRRALDWYAANIYKSDDVIHVLYILEPSYAANNFGLTAGGGQVQSGEINSMLAEHIELSKTLGHEFLLRIQERGLQGNYVLSVGTRPGEQIVSYAKENNVDLIVMGSRGVGALRRTVFGSVSDYVLHRVNIPMAVVPFNKVPKETRRYSMK</sequence>
<dbReference type="Gene3D" id="3.40.50.620">
    <property type="entry name" value="HUPs"/>
    <property type="match status" value="1"/>
</dbReference>
<dbReference type="Pfam" id="PF00582">
    <property type="entry name" value="Usp"/>
    <property type="match status" value="1"/>
</dbReference>
<dbReference type="CDD" id="cd23659">
    <property type="entry name" value="USP_At3g01520-like"/>
    <property type="match status" value="1"/>
</dbReference>
<feature type="non-terminal residue" evidence="2">
    <location>
        <position position="1"/>
    </location>
</feature>
<dbReference type="InterPro" id="IPR014729">
    <property type="entry name" value="Rossmann-like_a/b/a_fold"/>
</dbReference>